<evidence type="ECO:0000313" key="3">
    <source>
        <dbReference type="Proteomes" id="UP001589608"/>
    </source>
</evidence>
<protein>
    <recommendedName>
        <fullName evidence="4">Integral membrane protein</fullName>
    </recommendedName>
</protein>
<keyword evidence="1" id="KW-1133">Transmembrane helix</keyword>
<accession>A0ABV5MF46</accession>
<evidence type="ECO:0000256" key="1">
    <source>
        <dbReference type="SAM" id="Phobius"/>
    </source>
</evidence>
<feature type="transmembrane region" description="Helical" evidence="1">
    <location>
        <begin position="29"/>
        <end position="48"/>
    </location>
</feature>
<keyword evidence="1" id="KW-0472">Membrane</keyword>
<comment type="caution">
    <text evidence="2">The sequence shown here is derived from an EMBL/GenBank/DDBJ whole genome shotgun (WGS) entry which is preliminary data.</text>
</comment>
<evidence type="ECO:0008006" key="4">
    <source>
        <dbReference type="Google" id="ProtNLM"/>
    </source>
</evidence>
<name>A0ABV5MF46_9ACTN</name>
<dbReference type="RefSeq" id="WP_223100658.1">
    <property type="nucleotide sequence ID" value="NZ_CP061913.1"/>
</dbReference>
<evidence type="ECO:0000313" key="2">
    <source>
        <dbReference type="EMBL" id="MFB9447475.1"/>
    </source>
</evidence>
<keyword evidence="3" id="KW-1185">Reference proteome</keyword>
<reference evidence="2 3" key="1">
    <citation type="submission" date="2024-09" db="EMBL/GenBank/DDBJ databases">
        <authorList>
            <person name="Sun Q."/>
            <person name="Mori K."/>
        </authorList>
    </citation>
    <scope>NUCLEOTIDE SEQUENCE [LARGE SCALE GENOMIC DNA]</scope>
    <source>
        <strain evidence="2 3">JCM 3307</strain>
    </source>
</reference>
<feature type="transmembrane region" description="Helical" evidence="1">
    <location>
        <begin position="60"/>
        <end position="76"/>
    </location>
</feature>
<organism evidence="2 3">
    <name type="scientific">Dactylosporangium vinaceum</name>
    <dbReference type="NCBI Taxonomy" id="53362"/>
    <lineage>
        <taxon>Bacteria</taxon>
        <taxon>Bacillati</taxon>
        <taxon>Actinomycetota</taxon>
        <taxon>Actinomycetes</taxon>
        <taxon>Micromonosporales</taxon>
        <taxon>Micromonosporaceae</taxon>
        <taxon>Dactylosporangium</taxon>
    </lineage>
</organism>
<dbReference type="EMBL" id="JBHMCA010000053">
    <property type="protein sequence ID" value="MFB9447475.1"/>
    <property type="molecule type" value="Genomic_DNA"/>
</dbReference>
<sequence length="105" mass="10432">MTGAAAALCGLLVIVSVISSLGTGSSPGLLVATFVCAGAGGLSCWPAVGLRRSAPGARGAVYVLAFAAVGVFVTLWRLPGLPIAVVVISAAVAVSRPSARRWLTR</sequence>
<gene>
    <name evidence="2" type="ORF">ACFFTR_30645</name>
</gene>
<feature type="transmembrane region" description="Helical" evidence="1">
    <location>
        <begin position="82"/>
        <end position="99"/>
    </location>
</feature>
<keyword evidence="1" id="KW-0812">Transmembrane</keyword>
<proteinExistence type="predicted"/>
<dbReference type="Proteomes" id="UP001589608">
    <property type="component" value="Unassembled WGS sequence"/>
</dbReference>